<accession>A0A319CX27</accession>
<dbReference type="VEuPathDB" id="FungiDB:BO71DRAFT_487974"/>
<proteinExistence type="predicted"/>
<gene>
    <name evidence="2" type="ORF">BO71DRAFT_487974</name>
</gene>
<dbReference type="AlphaFoldDB" id="A0A319CX27"/>
<keyword evidence="3" id="KW-1185">Reference proteome</keyword>
<reference evidence="2 3" key="1">
    <citation type="submission" date="2018-02" db="EMBL/GenBank/DDBJ databases">
        <title>The genomes of Aspergillus section Nigri reveals drivers in fungal speciation.</title>
        <authorList>
            <consortium name="DOE Joint Genome Institute"/>
            <person name="Vesth T.C."/>
            <person name="Nybo J."/>
            <person name="Theobald S."/>
            <person name="Brandl J."/>
            <person name="Frisvad J.C."/>
            <person name="Nielsen K.F."/>
            <person name="Lyhne E.K."/>
            <person name="Kogle M.E."/>
            <person name="Kuo A."/>
            <person name="Riley R."/>
            <person name="Clum A."/>
            <person name="Nolan M."/>
            <person name="Lipzen A."/>
            <person name="Salamov A."/>
            <person name="Henrissat B."/>
            <person name="Wiebenga A."/>
            <person name="De vries R.P."/>
            <person name="Grigoriev I.V."/>
            <person name="Mortensen U.H."/>
            <person name="Andersen M.R."/>
            <person name="Baker S.E."/>
        </authorList>
    </citation>
    <scope>NUCLEOTIDE SEQUENCE [LARGE SCALE GENOMIC DNA]</scope>
    <source>
        <strain evidence="2 3">CBS 707.79</strain>
    </source>
</reference>
<name>A0A319CX27_9EURO</name>
<sequence>WPRPPPPCPNLHASNLHRRCLRARRVCWGVSIRWAPGSCWNLFRTLVVRGKVKLPARAGPSSRGTRLGSRGRRRQPVGQPEAYLLYSVQCTSYLPTVVPGNLPTLVR</sequence>
<evidence type="ECO:0000256" key="1">
    <source>
        <dbReference type="SAM" id="MobiDB-lite"/>
    </source>
</evidence>
<evidence type="ECO:0000313" key="3">
    <source>
        <dbReference type="Proteomes" id="UP000247810"/>
    </source>
</evidence>
<organism evidence="2 3">
    <name type="scientific">Aspergillus ellipticus CBS 707.79</name>
    <dbReference type="NCBI Taxonomy" id="1448320"/>
    <lineage>
        <taxon>Eukaryota</taxon>
        <taxon>Fungi</taxon>
        <taxon>Dikarya</taxon>
        <taxon>Ascomycota</taxon>
        <taxon>Pezizomycotina</taxon>
        <taxon>Eurotiomycetes</taxon>
        <taxon>Eurotiomycetidae</taxon>
        <taxon>Eurotiales</taxon>
        <taxon>Aspergillaceae</taxon>
        <taxon>Aspergillus</taxon>
        <taxon>Aspergillus subgen. Circumdati</taxon>
    </lineage>
</organism>
<feature type="non-terminal residue" evidence="2">
    <location>
        <position position="1"/>
    </location>
</feature>
<evidence type="ECO:0000313" key="2">
    <source>
        <dbReference type="EMBL" id="PYH89400.1"/>
    </source>
</evidence>
<feature type="region of interest" description="Disordered" evidence="1">
    <location>
        <begin position="56"/>
        <end position="78"/>
    </location>
</feature>
<dbReference type="Proteomes" id="UP000247810">
    <property type="component" value="Unassembled WGS sequence"/>
</dbReference>
<protein>
    <submittedName>
        <fullName evidence="2">Uncharacterized protein</fullName>
    </submittedName>
</protein>
<dbReference type="EMBL" id="KZ826031">
    <property type="protein sequence ID" value="PYH89400.1"/>
    <property type="molecule type" value="Genomic_DNA"/>
</dbReference>